<dbReference type="Pfam" id="PF12802">
    <property type="entry name" value="MarR_2"/>
    <property type="match status" value="1"/>
</dbReference>
<dbReference type="RefSeq" id="WP_326565889.1">
    <property type="nucleotide sequence ID" value="NZ_CP142149.1"/>
</dbReference>
<reference evidence="2 3" key="1">
    <citation type="journal article" date="2015" name="Int. J. Syst. Evol. Microbiol.">
        <title>Amycolatopsis rhabdoformis sp. nov., an actinomycete isolated from a tropical forest soil.</title>
        <authorList>
            <person name="Souza W.R."/>
            <person name="Silva R.E."/>
            <person name="Goodfellow M."/>
            <person name="Busarakam K."/>
            <person name="Figueiro F.S."/>
            <person name="Ferreira D."/>
            <person name="Rodrigues-Filho E."/>
            <person name="Moraes L.A.B."/>
            <person name="Zucchi T.D."/>
        </authorList>
    </citation>
    <scope>NUCLEOTIDE SEQUENCE [LARGE SCALE GENOMIC DNA]</scope>
    <source>
        <strain evidence="2 3">NCIMB 14900</strain>
    </source>
</reference>
<dbReference type="InterPro" id="IPR039422">
    <property type="entry name" value="MarR/SlyA-like"/>
</dbReference>
<sequence length="154" mass="16896">MTRRRSLAETRASGEGPLLGPLARRITRWFEDGVLAELAARGEERLTMTQIDIVAKLDAEGITIAELGRRAGVARQSAHQAVGELTRAGLVRVDPDPASARNKLVRPTEAGLARLEVAREVLEDLERKLGDRIGARRLEQLREALDLDWDSVAG</sequence>
<dbReference type="PANTHER" id="PTHR33164:SF43">
    <property type="entry name" value="HTH-TYPE TRANSCRIPTIONAL REPRESSOR YETL"/>
    <property type="match status" value="1"/>
</dbReference>
<gene>
    <name evidence="2" type="ORF">VSH64_28955</name>
</gene>
<evidence type="ECO:0000313" key="2">
    <source>
        <dbReference type="EMBL" id="WSE26898.1"/>
    </source>
</evidence>
<dbReference type="InterPro" id="IPR036388">
    <property type="entry name" value="WH-like_DNA-bd_sf"/>
</dbReference>
<dbReference type="PANTHER" id="PTHR33164">
    <property type="entry name" value="TRANSCRIPTIONAL REGULATOR, MARR FAMILY"/>
    <property type="match status" value="1"/>
</dbReference>
<dbReference type="Gene3D" id="1.10.10.10">
    <property type="entry name" value="Winged helix-like DNA-binding domain superfamily/Winged helix DNA-binding domain"/>
    <property type="match status" value="1"/>
</dbReference>
<dbReference type="Proteomes" id="UP001330812">
    <property type="component" value="Chromosome"/>
</dbReference>
<dbReference type="SUPFAM" id="SSF46785">
    <property type="entry name" value="Winged helix' DNA-binding domain"/>
    <property type="match status" value="1"/>
</dbReference>
<name>A0ABZ1HZC9_9PSEU</name>
<proteinExistence type="predicted"/>
<organism evidence="2 3">
    <name type="scientific">Amycolatopsis rhabdoformis</name>
    <dbReference type="NCBI Taxonomy" id="1448059"/>
    <lineage>
        <taxon>Bacteria</taxon>
        <taxon>Bacillati</taxon>
        <taxon>Actinomycetota</taxon>
        <taxon>Actinomycetes</taxon>
        <taxon>Pseudonocardiales</taxon>
        <taxon>Pseudonocardiaceae</taxon>
        <taxon>Amycolatopsis</taxon>
    </lineage>
</organism>
<dbReference type="PROSITE" id="PS50995">
    <property type="entry name" value="HTH_MARR_2"/>
    <property type="match status" value="1"/>
</dbReference>
<dbReference type="InterPro" id="IPR036390">
    <property type="entry name" value="WH_DNA-bd_sf"/>
</dbReference>
<keyword evidence="3" id="KW-1185">Reference proteome</keyword>
<feature type="domain" description="HTH marR-type" evidence="1">
    <location>
        <begin position="16"/>
        <end position="150"/>
    </location>
</feature>
<accession>A0ABZ1HZC9</accession>
<evidence type="ECO:0000313" key="3">
    <source>
        <dbReference type="Proteomes" id="UP001330812"/>
    </source>
</evidence>
<protein>
    <submittedName>
        <fullName evidence="2">MarR family transcriptional regulator</fullName>
    </submittedName>
</protein>
<dbReference type="SMART" id="SM00347">
    <property type="entry name" value="HTH_MARR"/>
    <property type="match status" value="1"/>
</dbReference>
<dbReference type="EMBL" id="CP142149">
    <property type="protein sequence ID" value="WSE26898.1"/>
    <property type="molecule type" value="Genomic_DNA"/>
</dbReference>
<dbReference type="InterPro" id="IPR000835">
    <property type="entry name" value="HTH_MarR-typ"/>
</dbReference>
<evidence type="ECO:0000259" key="1">
    <source>
        <dbReference type="PROSITE" id="PS50995"/>
    </source>
</evidence>